<protein>
    <submittedName>
        <fullName evidence="1">Uncharacterized protein</fullName>
    </submittedName>
</protein>
<evidence type="ECO:0000313" key="1">
    <source>
        <dbReference type="EMBL" id="EDX76345.1"/>
    </source>
</evidence>
<dbReference type="AlphaFoldDB" id="B4VP49"/>
<dbReference type="Proteomes" id="UP000003835">
    <property type="component" value="Unassembled WGS sequence"/>
</dbReference>
<reference evidence="1 2" key="1">
    <citation type="submission" date="2008-07" db="EMBL/GenBank/DDBJ databases">
        <authorList>
            <person name="Tandeau de Marsac N."/>
            <person name="Ferriera S."/>
            <person name="Johnson J."/>
            <person name="Kravitz S."/>
            <person name="Beeson K."/>
            <person name="Sutton G."/>
            <person name="Rogers Y.-H."/>
            <person name="Friedman R."/>
            <person name="Frazier M."/>
            <person name="Venter J.C."/>
        </authorList>
    </citation>
    <scope>NUCLEOTIDE SEQUENCE [LARGE SCALE GENOMIC DNA]</scope>
    <source>
        <strain evidence="1 2">PCC 7420</strain>
    </source>
</reference>
<organism evidence="1 2">
    <name type="scientific">Coleofasciculus chthonoplastes PCC 7420</name>
    <dbReference type="NCBI Taxonomy" id="118168"/>
    <lineage>
        <taxon>Bacteria</taxon>
        <taxon>Bacillati</taxon>
        <taxon>Cyanobacteriota</taxon>
        <taxon>Cyanophyceae</taxon>
        <taxon>Coleofasciculales</taxon>
        <taxon>Coleofasciculaceae</taxon>
        <taxon>Coleofasciculus</taxon>
    </lineage>
</organism>
<evidence type="ECO:0000313" key="2">
    <source>
        <dbReference type="Proteomes" id="UP000003835"/>
    </source>
</evidence>
<accession>B4VP49</accession>
<dbReference type="EMBL" id="DS989846">
    <property type="protein sequence ID" value="EDX76345.1"/>
    <property type="molecule type" value="Genomic_DNA"/>
</dbReference>
<keyword evidence="2" id="KW-1185">Reference proteome</keyword>
<sequence>MLRGTTGGWGCIHCTIKEKWYQIKVYQLFRLNPGLKSISNPSIQGIT</sequence>
<name>B4VP49_9CYAN</name>
<proteinExistence type="predicted"/>
<gene>
    <name evidence="1" type="ORF">MC7420_4601</name>
</gene>
<dbReference type="HOGENOM" id="CLU_3166801_0_0_3"/>